<dbReference type="AlphaFoldDB" id="A0AAV7T5F3"/>
<dbReference type="Proteomes" id="UP001066276">
    <property type="component" value="Chromosome 4_1"/>
</dbReference>
<comment type="caution">
    <text evidence="1">The sequence shown here is derived from an EMBL/GenBank/DDBJ whole genome shotgun (WGS) entry which is preliminary data.</text>
</comment>
<proteinExistence type="predicted"/>
<accession>A0AAV7T5F3</accession>
<dbReference type="EMBL" id="JANPWB010000007">
    <property type="protein sequence ID" value="KAJ1171620.1"/>
    <property type="molecule type" value="Genomic_DNA"/>
</dbReference>
<gene>
    <name evidence="1" type="ORF">NDU88_003480</name>
</gene>
<sequence length="135" mass="15164">MRLAQTQPLEGCPRGTEWLMVQRSIVQDMPPGILLPSKRRDKEEWKWPIQGDLIVSMEQEDGCIISMKQDNSAGDKKGIVWRSQEAAEMMLLVVGAQEGATRSRDFEDACKSKDSLGSGVPRHIPREMLLDKVLA</sequence>
<reference evidence="1" key="1">
    <citation type="journal article" date="2022" name="bioRxiv">
        <title>Sequencing and chromosome-scale assembly of the giantPleurodeles waltlgenome.</title>
        <authorList>
            <person name="Brown T."/>
            <person name="Elewa A."/>
            <person name="Iarovenko S."/>
            <person name="Subramanian E."/>
            <person name="Araus A.J."/>
            <person name="Petzold A."/>
            <person name="Susuki M."/>
            <person name="Suzuki K.-i.T."/>
            <person name="Hayashi T."/>
            <person name="Toyoda A."/>
            <person name="Oliveira C."/>
            <person name="Osipova E."/>
            <person name="Leigh N.D."/>
            <person name="Simon A."/>
            <person name="Yun M.H."/>
        </authorList>
    </citation>
    <scope>NUCLEOTIDE SEQUENCE</scope>
    <source>
        <strain evidence="1">20211129_DDA</strain>
        <tissue evidence="1">Liver</tissue>
    </source>
</reference>
<keyword evidence="2" id="KW-1185">Reference proteome</keyword>
<organism evidence="1 2">
    <name type="scientific">Pleurodeles waltl</name>
    <name type="common">Iberian ribbed newt</name>
    <dbReference type="NCBI Taxonomy" id="8319"/>
    <lineage>
        <taxon>Eukaryota</taxon>
        <taxon>Metazoa</taxon>
        <taxon>Chordata</taxon>
        <taxon>Craniata</taxon>
        <taxon>Vertebrata</taxon>
        <taxon>Euteleostomi</taxon>
        <taxon>Amphibia</taxon>
        <taxon>Batrachia</taxon>
        <taxon>Caudata</taxon>
        <taxon>Salamandroidea</taxon>
        <taxon>Salamandridae</taxon>
        <taxon>Pleurodelinae</taxon>
        <taxon>Pleurodeles</taxon>
    </lineage>
</organism>
<evidence type="ECO:0000313" key="1">
    <source>
        <dbReference type="EMBL" id="KAJ1171620.1"/>
    </source>
</evidence>
<evidence type="ECO:0000313" key="2">
    <source>
        <dbReference type="Proteomes" id="UP001066276"/>
    </source>
</evidence>
<protein>
    <submittedName>
        <fullName evidence="1">Uncharacterized protein</fullName>
    </submittedName>
</protein>
<name>A0AAV7T5F3_PLEWA</name>